<organism evidence="1">
    <name type="scientific">Lotus japonicus</name>
    <name type="common">Lotus corniculatus var. japonicus</name>
    <dbReference type="NCBI Taxonomy" id="34305"/>
    <lineage>
        <taxon>Eukaryota</taxon>
        <taxon>Viridiplantae</taxon>
        <taxon>Streptophyta</taxon>
        <taxon>Embryophyta</taxon>
        <taxon>Tracheophyta</taxon>
        <taxon>Spermatophyta</taxon>
        <taxon>Magnoliopsida</taxon>
        <taxon>eudicotyledons</taxon>
        <taxon>Gunneridae</taxon>
        <taxon>Pentapetalae</taxon>
        <taxon>rosids</taxon>
        <taxon>fabids</taxon>
        <taxon>Fabales</taxon>
        <taxon>Fabaceae</taxon>
        <taxon>Papilionoideae</taxon>
        <taxon>50 kb inversion clade</taxon>
        <taxon>NPAAA clade</taxon>
        <taxon>Hologalegina</taxon>
        <taxon>robinioid clade</taxon>
        <taxon>Loteae</taxon>
        <taxon>Lotus</taxon>
    </lineage>
</organism>
<protein>
    <submittedName>
        <fullName evidence="1">Uncharacterized protein</fullName>
    </submittedName>
</protein>
<accession>I3SKP2</accession>
<dbReference type="EMBL" id="BT141040">
    <property type="protein sequence ID" value="AFK40834.1"/>
    <property type="molecule type" value="mRNA"/>
</dbReference>
<dbReference type="AlphaFoldDB" id="I3SKP2"/>
<reference evidence="1" key="1">
    <citation type="submission" date="2012-05" db="EMBL/GenBank/DDBJ databases">
        <authorList>
            <person name="Krishnakumar V."/>
            <person name="Cheung F."/>
            <person name="Xiao Y."/>
            <person name="Chan A."/>
            <person name="Moskal W.A."/>
            <person name="Town C.D."/>
        </authorList>
    </citation>
    <scope>NUCLEOTIDE SEQUENCE</scope>
</reference>
<sequence length="32" mass="3642">MKCYTYQCGVWWQCHISIQRTCLSAASATMGN</sequence>
<evidence type="ECO:0000313" key="1">
    <source>
        <dbReference type="EMBL" id="AFK40834.1"/>
    </source>
</evidence>
<name>I3SKP2_LOTJA</name>
<proteinExistence type="evidence at transcript level"/>